<dbReference type="GO" id="GO:0007018">
    <property type="term" value="P:microtubule-based movement"/>
    <property type="evidence" value="ECO:0007669"/>
    <property type="project" value="InterPro"/>
</dbReference>
<dbReference type="GO" id="GO:0005874">
    <property type="term" value="C:microtubule"/>
    <property type="evidence" value="ECO:0007669"/>
    <property type="project" value="TreeGrafter"/>
</dbReference>
<dbReference type="PRINTS" id="PR00380">
    <property type="entry name" value="KINESINHEAVY"/>
</dbReference>
<accession>D4D5B4</accession>
<gene>
    <name evidence="3" type="ORF">TRV_02284</name>
</gene>
<dbReference type="GO" id="GO:0005819">
    <property type="term" value="C:spindle"/>
    <property type="evidence" value="ECO:0007669"/>
    <property type="project" value="TreeGrafter"/>
</dbReference>
<dbReference type="KEGG" id="tve:TRV_02284"/>
<dbReference type="GO" id="GO:0005871">
    <property type="term" value="C:kinesin complex"/>
    <property type="evidence" value="ECO:0007669"/>
    <property type="project" value="TreeGrafter"/>
</dbReference>
<name>D4D5B4_TRIVH</name>
<dbReference type="PANTHER" id="PTHR24115">
    <property type="entry name" value="KINESIN-RELATED"/>
    <property type="match status" value="1"/>
</dbReference>
<dbReference type="GeneID" id="9577009"/>
<dbReference type="GO" id="GO:0008017">
    <property type="term" value="F:microtubule binding"/>
    <property type="evidence" value="ECO:0007669"/>
    <property type="project" value="InterPro"/>
</dbReference>
<dbReference type="InterPro" id="IPR027640">
    <property type="entry name" value="Kinesin-like_fam"/>
</dbReference>
<keyword evidence="1" id="KW-0505">Motor protein</keyword>
<dbReference type="SUPFAM" id="SSF52540">
    <property type="entry name" value="P-loop containing nucleoside triphosphate hydrolases"/>
    <property type="match status" value="1"/>
</dbReference>
<dbReference type="InterPro" id="IPR027417">
    <property type="entry name" value="P-loop_NTPase"/>
</dbReference>
<dbReference type="Gene3D" id="3.40.850.10">
    <property type="entry name" value="Kinesin motor domain"/>
    <property type="match status" value="1"/>
</dbReference>
<sequence>MALPISLAEHKAFFVEKVREFKPKPVAGQTKNGNESEVSSDTTISARIRPILPHEQEAGHIPGLFVRSDGNGELDVHELRLKVNGQPALNQASPRSCYQDLSQSSSFLVDRAYGPESTTKSIYDDFVAPLVPWAWSGGVGTFFAYGQTGSGKTFTVNEMETFIASDLLGGKIPGRRSVHMSVFELAGKAAFDLLNDKHRISVMEDSFGETQLVGIVERTPSTIEDFLDLIKTSMIFRASAPTLKNDASSRSHAVCRIRIENKDDPDCPDGLLFLVDLAGSEAAADSKDHTPERMKETKDINSFLSTLKDCIRGRATWNINENTASGGTSSKHVHIPFRNTTLTKVLKHVFDVNSHRSCKTAVVACVSPSAIDANQGKSSLRYAEMLRVQVPKLKPVVYDPAVPRTWTNKQLRDWIVNNSGSPPVDPSHVAPIESGIQICKLPKSEFVSRCLKTDGVRPEQARAFFDKIWQLHVDSRSLKTKSATISEPKEPAIPFKERLKPGMFVRVTPQSPNDPIHFLMLLAPEGAFDQTRAAAKDNGDGCSSKYICAVVAPSIMVDAYELFVSQQRVVRIEDMEAEVLMDYDSAMRYYFMTV</sequence>
<keyword evidence="4" id="KW-1185">Reference proteome</keyword>
<dbReference type="HOGENOM" id="CLU_001485_2_0_1"/>
<reference evidence="4" key="1">
    <citation type="journal article" date="2011" name="Genome Biol.">
        <title>Comparative and functional genomics provide insights into the pathogenicity of dermatophytic fungi.</title>
        <authorList>
            <person name="Burmester A."/>
            <person name="Shelest E."/>
            <person name="Gloeckner G."/>
            <person name="Heddergott C."/>
            <person name="Schindler S."/>
            <person name="Staib P."/>
            <person name="Heidel A."/>
            <person name="Felder M."/>
            <person name="Petzold A."/>
            <person name="Szafranski K."/>
            <person name="Feuermann M."/>
            <person name="Pedruzzi I."/>
            <person name="Priebe S."/>
            <person name="Groth M."/>
            <person name="Winkler R."/>
            <person name="Li W."/>
            <person name="Kniemeyer O."/>
            <person name="Schroeckh V."/>
            <person name="Hertweck C."/>
            <person name="Hube B."/>
            <person name="White T.C."/>
            <person name="Platzer M."/>
            <person name="Guthke R."/>
            <person name="Heitman J."/>
            <person name="Woestemeyer J."/>
            <person name="Zipfel P.F."/>
            <person name="Monod M."/>
            <person name="Brakhage A.A."/>
        </authorList>
    </citation>
    <scope>NUCLEOTIDE SEQUENCE [LARGE SCALE GENOMIC DNA]</scope>
    <source>
        <strain evidence="4">HKI 0517</strain>
    </source>
</reference>
<dbReference type="GO" id="GO:0005524">
    <property type="term" value="F:ATP binding"/>
    <property type="evidence" value="ECO:0007669"/>
    <property type="project" value="UniProtKB-UniRule"/>
</dbReference>
<dbReference type="Proteomes" id="UP000008383">
    <property type="component" value="Unassembled WGS sequence"/>
</dbReference>
<proteinExistence type="inferred from homology"/>
<feature type="domain" description="Kinesin motor" evidence="2">
    <location>
        <begin position="41"/>
        <end position="389"/>
    </location>
</feature>
<keyword evidence="1" id="KW-0067">ATP-binding</keyword>
<evidence type="ECO:0000256" key="1">
    <source>
        <dbReference type="PROSITE-ProRule" id="PRU00283"/>
    </source>
</evidence>
<dbReference type="AlphaFoldDB" id="D4D5B4"/>
<evidence type="ECO:0000313" key="4">
    <source>
        <dbReference type="Proteomes" id="UP000008383"/>
    </source>
</evidence>
<dbReference type="GO" id="GO:0016887">
    <property type="term" value="F:ATP hydrolysis activity"/>
    <property type="evidence" value="ECO:0007669"/>
    <property type="project" value="TreeGrafter"/>
</dbReference>
<dbReference type="InterPro" id="IPR036961">
    <property type="entry name" value="Kinesin_motor_dom_sf"/>
</dbReference>
<dbReference type="OrthoDB" id="3176171at2759"/>
<dbReference type="GO" id="GO:0003777">
    <property type="term" value="F:microtubule motor activity"/>
    <property type="evidence" value="ECO:0007669"/>
    <property type="project" value="InterPro"/>
</dbReference>
<dbReference type="PANTHER" id="PTHR24115:SF0">
    <property type="entry name" value="FI21273P1-RELATED"/>
    <property type="match status" value="1"/>
</dbReference>
<protein>
    <recommendedName>
        <fullName evidence="2">Kinesin motor domain-containing protein</fullName>
    </recommendedName>
</protein>
<dbReference type="RefSeq" id="XP_003023537.1">
    <property type="nucleotide sequence ID" value="XM_003023491.1"/>
</dbReference>
<comment type="caution">
    <text evidence="3">The sequence shown here is derived from an EMBL/GenBank/DDBJ whole genome shotgun (WGS) entry which is preliminary data.</text>
</comment>
<evidence type="ECO:0000313" key="3">
    <source>
        <dbReference type="EMBL" id="EFE42919.1"/>
    </source>
</evidence>
<dbReference type="PROSITE" id="PS50067">
    <property type="entry name" value="KINESIN_MOTOR_2"/>
    <property type="match status" value="1"/>
</dbReference>
<organism evidence="3 4">
    <name type="scientific">Trichophyton verrucosum (strain HKI 0517)</name>
    <dbReference type="NCBI Taxonomy" id="663202"/>
    <lineage>
        <taxon>Eukaryota</taxon>
        <taxon>Fungi</taxon>
        <taxon>Dikarya</taxon>
        <taxon>Ascomycota</taxon>
        <taxon>Pezizomycotina</taxon>
        <taxon>Eurotiomycetes</taxon>
        <taxon>Eurotiomycetidae</taxon>
        <taxon>Onygenales</taxon>
        <taxon>Arthrodermataceae</taxon>
        <taxon>Trichophyton</taxon>
    </lineage>
</organism>
<dbReference type="SMART" id="SM00129">
    <property type="entry name" value="KISc"/>
    <property type="match status" value="1"/>
</dbReference>
<dbReference type="InterPro" id="IPR001752">
    <property type="entry name" value="Kinesin_motor_dom"/>
</dbReference>
<comment type="similarity">
    <text evidence="1">Belongs to the TRAFAC class myosin-kinesin ATPase superfamily. Kinesin family.</text>
</comment>
<keyword evidence="1" id="KW-0547">Nucleotide-binding</keyword>
<dbReference type="Pfam" id="PF00225">
    <property type="entry name" value="Kinesin"/>
    <property type="match status" value="1"/>
</dbReference>
<dbReference type="EMBL" id="ACYE01000120">
    <property type="protein sequence ID" value="EFE42919.1"/>
    <property type="molecule type" value="Genomic_DNA"/>
</dbReference>
<evidence type="ECO:0000259" key="2">
    <source>
        <dbReference type="PROSITE" id="PS50067"/>
    </source>
</evidence>
<feature type="binding site" evidence="1">
    <location>
        <begin position="146"/>
        <end position="153"/>
    </location>
    <ligand>
        <name>ATP</name>
        <dbReference type="ChEBI" id="CHEBI:30616"/>
    </ligand>
</feature>